<dbReference type="PROSITE" id="PS51186">
    <property type="entry name" value="GNAT"/>
    <property type="match status" value="1"/>
</dbReference>
<gene>
    <name evidence="2" type="ORF">FN961_06955</name>
</gene>
<dbReference type="SUPFAM" id="SSF55729">
    <property type="entry name" value="Acyl-CoA N-acyltransferases (Nat)"/>
    <property type="match status" value="1"/>
</dbReference>
<evidence type="ECO:0000313" key="3">
    <source>
        <dbReference type="Proteomes" id="UP000318126"/>
    </source>
</evidence>
<dbReference type="AlphaFoldDB" id="A0A553JRQ1"/>
<dbReference type="Pfam" id="PF00583">
    <property type="entry name" value="Acetyltransf_1"/>
    <property type="match status" value="1"/>
</dbReference>
<comment type="caution">
    <text evidence="2">The sequence shown here is derived from an EMBL/GenBank/DDBJ whole genome shotgun (WGS) entry which is preliminary data.</text>
</comment>
<organism evidence="2 3">
    <name type="scientific">Shewanella hanedai</name>
    <name type="common">Alteromonas hanedai</name>
    <dbReference type="NCBI Taxonomy" id="25"/>
    <lineage>
        <taxon>Bacteria</taxon>
        <taxon>Pseudomonadati</taxon>
        <taxon>Pseudomonadota</taxon>
        <taxon>Gammaproteobacteria</taxon>
        <taxon>Alteromonadales</taxon>
        <taxon>Shewanellaceae</taxon>
        <taxon>Shewanella</taxon>
    </lineage>
</organism>
<keyword evidence="3" id="KW-1185">Reference proteome</keyword>
<dbReference type="EMBL" id="VKGK01000006">
    <property type="protein sequence ID" value="TRY15041.1"/>
    <property type="molecule type" value="Genomic_DNA"/>
</dbReference>
<dbReference type="RefSeq" id="WP_143563828.1">
    <property type="nucleotide sequence ID" value="NZ_BMPL01000005.1"/>
</dbReference>
<accession>A0A553JRQ1</accession>
<dbReference type="CDD" id="cd04301">
    <property type="entry name" value="NAT_SF"/>
    <property type="match status" value="1"/>
</dbReference>
<dbReference type="OrthoDB" id="6321659at2"/>
<keyword evidence="2" id="KW-0808">Transferase</keyword>
<name>A0A553JRQ1_SHEHA</name>
<dbReference type="GO" id="GO:0016747">
    <property type="term" value="F:acyltransferase activity, transferring groups other than amino-acyl groups"/>
    <property type="evidence" value="ECO:0007669"/>
    <property type="project" value="InterPro"/>
</dbReference>
<feature type="domain" description="N-acetyltransferase" evidence="1">
    <location>
        <begin position="1"/>
        <end position="165"/>
    </location>
</feature>
<reference evidence="3" key="1">
    <citation type="submission" date="2019-07" db="EMBL/GenBank/DDBJ databases">
        <title>Shewanella sp. YLB-08 draft genomic sequence.</title>
        <authorList>
            <person name="Yu L."/>
        </authorList>
    </citation>
    <scope>NUCLEOTIDE SEQUENCE [LARGE SCALE GENOMIC DNA]</scope>
    <source>
        <strain evidence="3">JCM 20706</strain>
    </source>
</reference>
<proteinExistence type="predicted"/>
<sequence>MLHGLAPEHFDDVVALGNKVHGEGYLDIKSLESLYLKGIKDDINANFVAIIEGELVGFRLTYAPGNWQPDEWCLPDAWGVEPDKVCYFKCNTVAEKHRGFGIGGKLLQASIAATKYQGAKAGISHLWKQSPKNSAVNYFTKAGGILIKEYPNRWNDAKEHPNYICILCGPDCQCTACEMILIFK</sequence>
<dbReference type="Proteomes" id="UP000318126">
    <property type="component" value="Unassembled WGS sequence"/>
</dbReference>
<dbReference type="Gene3D" id="3.40.630.30">
    <property type="match status" value="1"/>
</dbReference>
<dbReference type="InterPro" id="IPR016181">
    <property type="entry name" value="Acyl_CoA_acyltransferase"/>
</dbReference>
<dbReference type="InterPro" id="IPR000182">
    <property type="entry name" value="GNAT_dom"/>
</dbReference>
<evidence type="ECO:0000259" key="1">
    <source>
        <dbReference type="PROSITE" id="PS51186"/>
    </source>
</evidence>
<protein>
    <submittedName>
        <fullName evidence="2">GNAT family N-acetyltransferase</fullName>
    </submittedName>
</protein>
<evidence type="ECO:0000313" key="2">
    <source>
        <dbReference type="EMBL" id="TRY15041.1"/>
    </source>
</evidence>